<proteinExistence type="predicted"/>
<evidence type="ECO:0008006" key="3">
    <source>
        <dbReference type="Google" id="ProtNLM"/>
    </source>
</evidence>
<organism evidence="2">
    <name type="scientific">Clastoptera arizonana</name>
    <name type="common">Arizona spittle bug</name>
    <dbReference type="NCBI Taxonomy" id="38151"/>
    <lineage>
        <taxon>Eukaryota</taxon>
        <taxon>Metazoa</taxon>
        <taxon>Ecdysozoa</taxon>
        <taxon>Arthropoda</taxon>
        <taxon>Hexapoda</taxon>
        <taxon>Insecta</taxon>
        <taxon>Pterygota</taxon>
        <taxon>Neoptera</taxon>
        <taxon>Paraneoptera</taxon>
        <taxon>Hemiptera</taxon>
        <taxon>Auchenorrhyncha</taxon>
        <taxon>Cercopoidea</taxon>
        <taxon>Clastopteridae</taxon>
        <taxon>Clastoptera</taxon>
    </lineage>
</organism>
<keyword evidence="1" id="KW-0812">Transmembrane</keyword>
<evidence type="ECO:0000313" key="2">
    <source>
        <dbReference type="EMBL" id="JAS10449.1"/>
    </source>
</evidence>
<dbReference type="EMBL" id="GEDC01026849">
    <property type="protein sequence ID" value="JAS10449.1"/>
    <property type="molecule type" value="Transcribed_RNA"/>
</dbReference>
<evidence type="ECO:0000256" key="1">
    <source>
        <dbReference type="SAM" id="Phobius"/>
    </source>
</evidence>
<dbReference type="PANTHER" id="PTHR14549:SF2">
    <property type="entry name" value="TRANSMEMBRANE PROTEIN 223"/>
    <property type="match status" value="1"/>
</dbReference>
<dbReference type="GO" id="GO:0005739">
    <property type="term" value="C:mitochondrion"/>
    <property type="evidence" value="ECO:0007669"/>
    <property type="project" value="TreeGrafter"/>
</dbReference>
<sequence length="234" mass="27238">MSLILKLIGHKRTNFFLPFTLLHLKGSNTPTCKLLIHICNKCRTITPLNQKPVINLKTGIIKDVILFKSNNTDKHHRIYGIFGITQFVFWAYMAEFTFNFLKNIPPAKDENAPWFSKMNLGEPKYRYTLCFASLIIGFIFLAGSWFYTLRSVKYLILRKGGKDIAFVTFTPFGENRIMNVPLDKISALESRMNCRVTMPIKVQHKLFYYMLDMRGEFLNPKLFDFTAGLKRTLK</sequence>
<name>A0A1B6CAU7_9HEMI</name>
<reference evidence="2" key="1">
    <citation type="submission" date="2015-12" db="EMBL/GenBank/DDBJ databases">
        <title>De novo transcriptome assembly of four potential Pierce s Disease insect vectors from Arizona vineyards.</title>
        <authorList>
            <person name="Tassone E.E."/>
        </authorList>
    </citation>
    <scope>NUCLEOTIDE SEQUENCE</scope>
</reference>
<accession>A0A1B6CAU7</accession>
<dbReference type="AlphaFoldDB" id="A0A1B6CAU7"/>
<dbReference type="InterPro" id="IPR026100">
    <property type="entry name" value="Tmem223"/>
</dbReference>
<gene>
    <name evidence="2" type="ORF">g.3964</name>
</gene>
<dbReference type="InterPro" id="IPR045325">
    <property type="entry name" value="TMEM70/TMEM186/TMEM223"/>
</dbReference>
<protein>
    <recommendedName>
        <fullName evidence="3">Transmembrane protein 223</fullName>
    </recommendedName>
</protein>
<keyword evidence="1" id="KW-1133">Transmembrane helix</keyword>
<feature type="transmembrane region" description="Helical" evidence="1">
    <location>
        <begin position="78"/>
        <end position="101"/>
    </location>
</feature>
<feature type="transmembrane region" description="Helical" evidence="1">
    <location>
        <begin position="125"/>
        <end position="149"/>
    </location>
</feature>
<dbReference type="PANTHER" id="PTHR14549">
    <property type="entry name" value="TRANSMEMBRANE PROTEIN 223"/>
    <property type="match status" value="1"/>
</dbReference>
<dbReference type="Pfam" id="PF06979">
    <property type="entry name" value="TMEM70"/>
    <property type="match status" value="1"/>
</dbReference>
<keyword evidence="1" id="KW-0472">Membrane</keyword>
<dbReference type="GO" id="GO:0007399">
    <property type="term" value="P:nervous system development"/>
    <property type="evidence" value="ECO:0007669"/>
    <property type="project" value="TreeGrafter"/>
</dbReference>